<evidence type="ECO:0000256" key="2">
    <source>
        <dbReference type="RuleBase" id="RU000393"/>
    </source>
</evidence>
<dbReference type="PROSITE" id="PS00332">
    <property type="entry name" value="SOD_CU_ZN_2"/>
    <property type="match status" value="1"/>
</dbReference>
<sequence>MKKYFLGLAIATIALASSCSTSKSDKEIASATLTETADNTKTIGTAKFYQEGDGKIKMELVMDFAARADSNVAVHFHEHGDCGDMGMNTHGHWNPTKENHGKWGSAAYHSGDIGNIKLDSKGHGSVTVTTDRWSIADGDLKNIIGRGIIVHGGTDDYTTQPTGNSGPRVGCGVIEAVK</sequence>
<comment type="caution">
    <text evidence="5">The sequence shown here is derived from an EMBL/GenBank/DDBJ whole genome shotgun (WGS) entry which is preliminary data.</text>
</comment>
<keyword evidence="3" id="KW-0732">Signal</keyword>
<dbReference type="GO" id="GO:0004784">
    <property type="term" value="F:superoxide dismutase activity"/>
    <property type="evidence" value="ECO:0007669"/>
    <property type="project" value="UniProtKB-EC"/>
</dbReference>
<feature type="chain" id="PRO_5016336510" description="Superoxide dismutase [Cu-Zn]" evidence="3">
    <location>
        <begin position="17"/>
        <end position="178"/>
    </location>
</feature>
<evidence type="ECO:0000256" key="1">
    <source>
        <dbReference type="ARBA" id="ARBA00010457"/>
    </source>
</evidence>
<comment type="cofactor">
    <cofactor evidence="2">
        <name>Zn(2+)</name>
        <dbReference type="ChEBI" id="CHEBI:29105"/>
    </cofactor>
    <text evidence="2">Binds 1 zinc ion per subunit.</text>
</comment>
<dbReference type="AlphaFoldDB" id="A0A317F4C3"/>
<comment type="function">
    <text evidence="2">Destroys radicals which are normally produced within the cells and which are toxic to biological systems.</text>
</comment>
<dbReference type="InterPro" id="IPR018152">
    <property type="entry name" value="SOD_Cu/Zn_BS"/>
</dbReference>
<dbReference type="Gene3D" id="2.60.40.200">
    <property type="entry name" value="Superoxide dismutase, copper/zinc binding domain"/>
    <property type="match status" value="1"/>
</dbReference>
<feature type="signal peptide" evidence="3">
    <location>
        <begin position="1"/>
        <end position="16"/>
    </location>
</feature>
<organism evidence="5 6">
    <name type="scientific">Pedobacter paludis</name>
    <dbReference type="NCBI Taxonomy" id="2203212"/>
    <lineage>
        <taxon>Bacteria</taxon>
        <taxon>Pseudomonadati</taxon>
        <taxon>Bacteroidota</taxon>
        <taxon>Sphingobacteriia</taxon>
        <taxon>Sphingobacteriales</taxon>
        <taxon>Sphingobacteriaceae</taxon>
        <taxon>Pedobacter</taxon>
    </lineage>
</organism>
<dbReference type="InterPro" id="IPR001424">
    <property type="entry name" value="SOD_Cu_Zn_dom"/>
</dbReference>
<dbReference type="Pfam" id="PF00080">
    <property type="entry name" value="Sod_Cu"/>
    <property type="match status" value="1"/>
</dbReference>
<evidence type="ECO:0000259" key="4">
    <source>
        <dbReference type="Pfam" id="PF00080"/>
    </source>
</evidence>
<accession>A0A317F4C3</accession>
<comment type="cofactor">
    <cofactor evidence="2">
        <name>Cu cation</name>
        <dbReference type="ChEBI" id="CHEBI:23378"/>
    </cofactor>
    <text evidence="2">Binds 1 copper ion per subunit.</text>
</comment>
<dbReference type="PROSITE" id="PS51257">
    <property type="entry name" value="PROKAR_LIPOPROTEIN"/>
    <property type="match status" value="1"/>
</dbReference>
<dbReference type="InterPro" id="IPR036423">
    <property type="entry name" value="SOD-like_Cu/Zn_dom_sf"/>
</dbReference>
<protein>
    <recommendedName>
        <fullName evidence="2">Superoxide dismutase [Cu-Zn]</fullName>
        <ecNumber evidence="2">1.15.1.1</ecNumber>
    </recommendedName>
</protein>
<dbReference type="OrthoDB" id="9792957at2"/>
<dbReference type="PRINTS" id="PR00068">
    <property type="entry name" value="CUZNDISMTASE"/>
</dbReference>
<dbReference type="RefSeq" id="WP_109929054.1">
    <property type="nucleotide sequence ID" value="NZ_QGNY01000002.1"/>
</dbReference>
<keyword evidence="2" id="KW-0186">Copper</keyword>
<evidence type="ECO:0000256" key="3">
    <source>
        <dbReference type="SAM" id="SignalP"/>
    </source>
</evidence>
<keyword evidence="2" id="KW-0560">Oxidoreductase</keyword>
<dbReference type="SUPFAM" id="SSF49329">
    <property type="entry name" value="Cu,Zn superoxide dismutase-like"/>
    <property type="match status" value="1"/>
</dbReference>
<gene>
    <name evidence="5" type="ORF">DF947_07405</name>
</gene>
<reference evidence="6" key="1">
    <citation type="submission" date="2018-05" db="EMBL/GenBank/DDBJ databases">
        <title>Pedobacter paludis sp. nov., isolated from wetland soil.</title>
        <authorList>
            <person name="Zhang Y."/>
        </authorList>
    </citation>
    <scope>NUCLEOTIDE SEQUENCE [LARGE SCALE GENOMIC DNA]</scope>
    <source>
        <strain evidence="6">R-8</strain>
    </source>
</reference>
<dbReference type="EMBL" id="QGNY01000002">
    <property type="protein sequence ID" value="PWS32887.1"/>
    <property type="molecule type" value="Genomic_DNA"/>
</dbReference>
<comment type="catalytic activity">
    <reaction evidence="2">
        <text>2 superoxide + 2 H(+) = H2O2 + O2</text>
        <dbReference type="Rhea" id="RHEA:20696"/>
        <dbReference type="ChEBI" id="CHEBI:15378"/>
        <dbReference type="ChEBI" id="CHEBI:15379"/>
        <dbReference type="ChEBI" id="CHEBI:16240"/>
        <dbReference type="ChEBI" id="CHEBI:18421"/>
        <dbReference type="EC" id="1.15.1.1"/>
    </reaction>
</comment>
<dbReference type="Proteomes" id="UP000245391">
    <property type="component" value="Unassembled WGS sequence"/>
</dbReference>
<evidence type="ECO:0000313" key="5">
    <source>
        <dbReference type="EMBL" id="PWS32887.1"/>
    </source>
</evidence>
<keyword evidence="6" id="KW-1185">Reference proteome</keyword>
<proteinExistence type="inferred from homology"/>
<keyword evidence="2" id="KW-0862">Zinc</keyword>
<dbReference type="GO" id="GO:0005507">
    <property type="term" value="F:copper ion binding"/>
    <property type="evidence" value="ECO:0007669"/>
    <property type="project" value="InterPro"/>
</dbReference>
<name>A0A317F4C3_9SPHI</name>
<keyword evidence="2" id="KW-0479">Metal-binding</keyword>
<dbReference type="InterPro" id="IPR024134">
    <property type="entry name" value="SOD_Cu/Zn_/chaperone"/>
</dbReference>
<evidence type="ECO:0000313" key="6">
    <source>
        <dbReference type="Proteomes" id="UP000245391"/>
    </source>
</evidence>
<comment type="similarity">
    <text evidence="1 2">Belongs to the Cu-Zn superoxide dismutase family.</text>
</comment>
<feature type="domain" description="Superoxide dismutase copper/zinc binding" evidence="4">
    <location>
        <begin position="44"/>
        <end position="174"/>
    </location>
</feature>
<dbReference type="EC" id="1.15.1.1" evidence="2"/>
<dbReference type="PANTHER" id="PTHR10003">
    <property type="entry name" value="SUPEROXIDE DISMUTASE CU-ZN -RELATED"/>
    <property type="match status" value="1"/>
</dbReference>